<protein>
    <recommendedName>
        <fullName evidence="4">RRM domain-containing protein</fullName>
    </recommendedName>
</protein>
<accession>A0A9D4WM24</accession>
<evidence type="ECO:0000313" key="3">
    <source>
        <dbReference type="Proteomes" id="UP001058974"/>
    </source>
</evidence>
<gene>
    <name evidence="2" type="ORF">KIW84_051278</name>
</gene>
<evidence type="ECO:0000256" key="1">
    <source>
        <dbReference type="SAM" id="MobiDB-lite"/>
    </source>
</evidence>
<sequence>MGDIDEVIIPPKRNAGGKRYGFVRFLNVKDDRLLTTKLETIFLDGRKIFSNIPRFQMKEVIKGKGNRFHIVGSSVQSKAHMKFHSNVEEMSKFAKAYVGVVENLGQSYIINDNTRRGIRMDVARYMIRTRCASVINEVLNIFTNAKMFIIKLMEEAQCPMDILSSRNLKFKGDSESSEFESKRCPGSLDMEE</sequence>
<evidence type="ECO:0008006" key="4">
    <source>
        <dbReference type="Google" id="ProtNLM"/>
    </source>
</evidence>
<feature type="region of interest" description="Disordered" evidence="1">
    <location>
        <begin position="172"/>
        <end position="192"/>
    </location>
</feature>
<organism evidence="2 3">
    <name type="scientific">Pisum sativum</name>
    <name type="common">Garden pea</name>
    <name type="synonym">Lathyrus oleraceus</name>
    <dbReference type="NCBI Taxonomy" id="3888"/>
    <lineage>
        <taxon>Eukaryota</taxon>
        <taxon>Viridiplantae</taxon>
        <taxon>Streptophyta</taxon>
        <taxon>Embryophyta</taxon>
        <taxon>Tracheophyta</taxon>
        <taxon>Spermatophyta</taxon>
        <taxon>Magnoliopsida</taxon>
        <taxon>eudicotyledons</taxon>
        <taxon>Gunneridae</taxon>
        <taxon>Pentapetalae</taxon>
        <taxon>rosids</taxon>
        <taxon>fabids</taxon>
        <taxon>Fabales</taxon>
        <taxon>Fabaceae</taxon>
        <taxon>Papilionoideae</taxon>
        <taxon>50 kb inversion clade</taxon>
        <taxon>NPAAA clade</taxon>
        <taxon>Hologalegina</taxon>
        <taxon>IRL clade</taxon>
        <taxon>Fabeae</taxon>
        <taxon>Lathyrus</taxon>
    </lineage>
</organism>
<proteinExistence type="predicted"/>
<dbReference type="Proteomes" id="UP001058974">
    <property type="component" value="Chromosome 5"/>
</dbReference>
<keyword evidence="3" id="KW-1185">Reference proteome</keyword>
<name>A0A9D4WM24_PEA</name>
<comment type="caution">
    <text evidence="2">The sequence shown here is derived from an EMBL/GenBank/DDBJ whole genome shotgun (WGS) entry which is preliminary data.</text>
</comment>
<dbReference type="Gramene" id="Psat05G0127800-T1">
    <property type="protein sequence ID" value="KAI5404074.1"/>
    <property type="gene ID" value="KIW84_051278"/>
</dbReference>
<dbReference type="EMBL" id="JAMSHJ010000005">
    <property type="protein sequence ID" value="KAI5404074.1"/>
    <property type="molecule type" value="Genomic_DNA"/>
</dbReference>
<feature type="compositionally biased region" description="Basic and acidic residues" evidence="1">
    <location>
        <begin position="172"/>
        <end position="183"/>
    </location>
</feature>
<evidence type="ECO:0000313" key="2">
    <source>
        <dbReference type="EMBL" id="KAI5404074.1"/>
    </source>
</evidence>
<dbReference type="AlphaFoldDB" id="A0A9D4WM24"/>
<reference evidence="2 3" key="1">
    <citation type="journal article" date="2022" name="Nat. Genet.">
        <title>Improved pea reference genome and pan-genome highlight genomic features and evolutionary characteristics.</title>
        <authorList>
            <person name="Yang T."/>
            <person name="Liu R."/>
            <person name="Luo Y."/>
            <person name="Hu S."/>
            <person name="Wang D."/>
            <person name="Wang C."/>
            <person name="Pandey M.K."/>
            <person name="Ge S."/>
            <person name="Xu Q."/>
            <person name="Li N."/>
            <person name="Li G."/>
            <person name="Huang Y."/>
            <person name="Saxena R.K."/>
            <person name="Ji Y."/>
            <person name="Li M."/>
            <person name="Yan X."/>
            <person name="He Y."/>
            <person name="Liu Y."/>
            <person name="Wang X."/>
            <person name="Xiang C."/>
            <person name="Varshney R.K."/>
            <person name="Ding H."/>
            <person name="Gao S."/>
            <person name="Zong X."/>
        </authorList>
    </citation>
    <scope>NUCLEOTIDE SEQUENCE [LARGE SCALE GENOMIC DNA]</scope>
    <source>
        <strain evidence="2 3">cv. Zhongwan 6</strain>
    </source>
</reference>
<dbReference type="CDD" id="cd00590">
    <property type="entry name" value="RRM_SF"/>
    <property type="match status" value="1"/>
</dbReference>